<keyword evidence="3" id="KW-1185">Reference proteome</keyword>
<reference evidence="2 3" key="1">
    <citation type="journal article" date="2019" name="G3 (Bethesda)">
        <title>Sequencing of a Wild Apple (Malus baccata) Genome Unravels the Differences Between Cultivated and Wild Apple Species Regarding Disease Resistance and Cold Tolerance.</title>
        <authorList>
            <person name="Chen X."/>
        </authorList>
    </citation>
    <scope>NUCLEOTIDE SEQUENCE [LARGE SCALE GENOMIC DNA]</scope>
    <source>
        <strain evidence="3">cv. Shandingzi</strain>
        <tissue evidence="2">Leaves</tissue>
    </source>
</reference>
<feature type="compositionally biased region" description="Basic and acidic residues" evidence="1">
    <location>
        <begin position="113"/>
        <end position="125"/>
    </location>
</feature>
<protein>
    <submittedName>
        <fullName evidence="2">Uncharacterized protein</fullName>
    </submittedName>
</protein>
<dbReference type="Proteomes" id="UP000315295">
    <property type="component" value="Unassembled WGS sequence"/>
</dbReference>
<name>A0A540K8T7_MALBA</name>
<dbReference type="STRING" id="106549.A0A540K8T7"/>
<proteinExistence type="predicted"/>
<dbReference type="AlphaFoldDB" id="A0A540K8T7"/>
<sequence length="170" mass="18352">MAFSSCSNLVGGPLPLAAVGETQLPTKRSMSVTTTTTTTKHRALPHQVRSEGKQKPGSPKTFGVSRRDVMLSLPVGTLASLTLLPTEPAEARIVNPEIRKKIFEKLEKIREHFGLSKPKTNDGKEAYPSPPPPSPPSLEEKNPQTFPPALPMDPQGNLLVPLPPVEVILP</sequence>
<feature type="region of interest" description="Disordered" evidence="1">
    <location>
        <begin position="113"/>
        <end position="170"/>
    </location>
</feature>
<gene>
    <name evidence="2" type="ORF">C1H46_043826</name>
</gene>
<evidence type="ECO:0000313" key="3">
    <source>
        <dbReference type="Proteomes" id="UP000315295"/>
    </source>
</evidence>
<dbReference type="EMBL" id="VIEB01001721">
    <property type="protein sequence ID" value="TQD70636.1"/>
    <property type="molecule type" value="Genomic_DNA"/>
</dbReference>
<evidence type="ECO:0000313" key="2">
    <source>
        <dbReference type="EMBL" id="TQD70636.1"/>
    </source>
</evidence>
<accession>A0A540K8T7</accession>
<evidence type="ECO:0000256" key="1">
    <source>
        <dbReference type="SAM" id="MobiDB-lite"/>
    </source>
</evidence>
<organism evidence="2 3">
    <name type="scientific">Malus baccata</name>
    <name type="common">Siberian crab apple</name>
    <name type="synonym">Pyrus baccata</name>
    <dbReference type="NCBI Taxonomy" id="106549"/>
    <lineage>
        <taxon>Eukaryota</taxon>
        <taxon>Viridiplantae</taxon>
        <taxon>Streptophyta</taxon>
        <taxon>Embryophyta</taxon>
        <taxon>Tracheophyta</taxon>
        <taxon>Spermatophyta</taxon>
        <taxon>Magnoliopsida</taxon>
        <taxon>eudicotyledons</taxon>
        <taxon>Gunneridae</taxon>
        <taxon>Pentapetalae</taxon>
        <taxon>rosids</taxon>
        <taxon>fabids</taxon>
        <taxon>Rosales</taxon>
        <taxon>Rosaceae</taxon>
        <taxon>Amygdaloideae</taxon>
        <taxon>Maleae</taxon>
        <taxon>Malus</taxon>
    </lineage>
</organism>
<comment type="caution">
    <text evidence="2">The sequence shown here is derived from an EMBL/GenBank/DDBJ whole genome shotgun (WGS) entry which is preliminary data.</text>
</comment>
<feature type="region of interest" description="Disordered" evidence="1">
    <location>
        <begin position="21"/>
        <end position="63"/>
    </location>
</feature>
<feature type="compositionally biased region" description="Polar residues" evidence="1">
    <location>
        <begin position="23"/>
        <end position="32"/>
    </location>
</feature>